<feature type="domain" description="Heparinase II/III-like C-terminal" evidence="8">
    <location>
        <begin position="944"/>
        <end position="1117"/>
    </location>
</feature>
<dbReference type="AlphaFoldDB" id="A0A8H4VVK5"/>
<evidence type="ECO:0000256" key="4">
    <source>
        <dbReference type="ARBA" id="ARBA00023315"/>
    </source>
</evidence>
<dbReference type="InterPro" id="IPR002155">
    <property type="entry name" value="Thiolase"/>
</dbReference>
<evidence type="ECO:0000313" key="9">
    <source>
        <dbReference type="EMBL" id="KAF4623817.1"/>
    </source>
</evidence>
<gene>
    <name evidence="9" type="ORF">D9613_002132</name>
</gene>
<sequence>MALESKRPDDVVITLAIRSPLCKAKKGGFKDVRTDELMLEMFKNVISHSKVEPSAIGDVCVGTVLTPDAAYYARASMLAAGFPDTVPVQIVNRFCSSGLMAVTTVANQVRSGQIDIGLAIGVESMSENPDRGGPSFSELISTNSASRDCQERMGWTSENVAAEFNITREEQDAFAAESFRKAEDAQKRGDFTREIVPFTVFRKDESGNKVSVVVNQDDGIRYGTTQEKLSKIKSAFPQWGNGTTTGGNASQITDGAAAVLIMTRKEAERRGLPILAKHITTAVAGVPPRIMGIGPVYAIPLALQNAGLELSDVDLFEVNVNGGAIAFGHPLDMSRTLNICDDDTDEEPIYIRCTGTRQIVTGLNELHRRRGKKVYHLLNLGLDLVDIDVYWHWHGCGRDILEGGRSSVLGMIKLRWLAAEACIIVLRLLKHDSETVTRQGRTHRNPSPYGSGDPYYNESSGFITPHTPPKKRTSNWIKFGLPVLIIVIAAAVVGGVLGSRHSKNTKASSSNGSSNSADSVGDPAAAASSAVTAKIALGRFATATNSEFMVPIYPSTTNAAFTTPTFVATTNAKVSWPQDSFQPKNPDVLTTRPDRPKLIAPAYKWQALSNLIQNDPYLQGWNATIFGNATNYYNLPVVAYHLDGDSGLLDNAREIKMRLKAFGYVYRMTNDTKWVDRAWTEVLNTLNFGPSNITDKWNNGHFLDSAEFTAAIGIAYDWFYELWSDDQKSQMRAGMIKYGLQPGLSVFTSNAPFGWWSKNINGNWNCVCNGGLTVGALAILDDDDTGVAKQVLGFTVDNAKQNCALGPSTDGTWSETANYWYFGTTGHAEMASALITATGSDYGLLDTNPNFSKTGQFHMYAYGPTSLFNYGDHGPNKFSTTANSLFLYAQHYKQPAYSLFQREQADAAEPWISGAFWSGAPLDAFFDDKNDQWASMRSSWTDGDALFVAIKAGQNENHQTHNDLDVGDFVLDALGTRWAGELGSGDYLSKDYFTSGTQDATRWKYYRKMTEGQNTILINKANQLVSAAPTVNHDTSGTTQGPSTVLSVAKDSTAYWTTDMSSAYDPSTASSVKRGIRLLNGRKQVLLQDEVTSTTGLQWRMHTNATVDTSAGTSATLKLDGQTMVVSLLNPPAGATFSTSQAVRFPNDPTIPGVPDDQIDQPNPDVTVLIIDLPNAGTYNLQVLFNPQWPGMSANDFVTPPSVSLDSWSLTSHN</sequence>
<dbReference type="PANTHER" id="PTHR38045">
    <property type="entry name" value="CHROMOSOME 1, WHOLE GENOME SHOTGUN SEQUENCE"/>
    <property type="match status" value="1"/>
</dbReference>
<dbReference type="Gene3D" id="1.50.10.100">
    <property type="entry name" value="Chondroitin AC/alginate lyase"/>
    <property type="match status" value="1"/>
</dbReference>
<feature type="domain" description="Thiolase N-terminal" evidence="6">
    <location>
        <begin position="11"/>
        <end position="264"/>
    </location>
</feature>
<protein>
    <submittedName>
        <fullName evidence="9">Uncharacterized protein</fullName>
    </submittedName>
</protein>
<evidence type="ECO:0000259" key="7">
    <source>
        <dbReference type="Pfam" id="PF02803"/>
    </source>
</evidence>
<dbReference type="InterPro" id="IPR016039">
    <property type="entry name" value="Thiolase-like"/>
</dbReference>
<feature type="domain" description="Thiolase C-terminal" evidence="7">
    <location>
        <begin position="273"/>
        <end position="319"/>
    </location>
</feature>
<proteinExistence type="inferred from homology"/>
<name>A0A8H4VVK5_9AGAR</name>
<dbReference type="Pfam" id="PF00108">
    <property type="entry name" value="Thiolase_N"/>
    <property type="match status" value="1"/>
</dbReference>
<dbReference type="Gene3D" id="3.40.47.10">
    <property type="match status" value="3"/>
</dbReference>
<evidence type="ECO:0000256" key="1">
    <source>
        <dbReference type="ARBA" id="ARBA00004196"/>
    </source>
</evidence>
<evidence type="ECO:0000259" key="6">
    <source>
        <dbReference type="Pfam" id="PF00108"/>
    </source>
</evidence>
<dbReference type="Pfam" id="PF02803">
    <property type="entry name" value="Thiolase_C"/>
    <property type="match status" value="1"/>
</dbReference>
<feature type="compositionally biased region" description="Low complexity" evidence="5">
    <location>
        <begin position="507"/>
        <end position="522"/>
    </location>
</feature>
<dbReference type="PROSITE" id="PS00098">
    <property type="entry name" value="THIOLASE_1"/>
    <property type="match status" value="1"/>
</dbReference>
<dbReference type="CDD" id="cd00751">
    <property type="entry name" value="thiolase"/>
    <property type="match status" value="1"/>
</dbReference>
<dbReference type="Proteomes" id="UP000521872">
    <property type="component" value="Unassembled WGS sequence"/>
</dbReference>
<dbReference type="GO" id="GO:0016829">
    <property type="term" value="F:lyase activity"/>
    <property type="evidence" value="ECO:0007669"/>
    <property type="project" value="InterPro"/>
</dbReference>
<evidence type="ECO:0000259" key="8">
    <source>
        <dbReference type="Pfam" id="PF07940"/>
    </source>
</evidence>
<comment type="similarity">
    <text evidence="2">Belongs to the thiolase-like superfamily. Thiolase family.</text>
</comment>
<dbReference type="InterPro" id="IPR008929">
    <property type="entry name" value="Chondroitin_lyas"/>
</dbReference>
<evidence type="ECO:0000256" key="2">
    <source>
        <dbReference type="ARBA" id="ARBA00010982"/>
    </source>
</evidence>
<dbReference type="SUPFAM" id="SSF53901">
    <property type="entry name" value="Thiolase-like"/>
    <property type="match status" value="2"/>
</dbReference>
<dbReference type="InterPro" id="IPR020617">
    <property type="entry name" value="Thiolase_C"/>
</dbReference>
<dbReference type="EMBL" id="JAACJL010000001">
    <property type="protein sequence ID" value="KAF4623817.1"/>
    <property type="molecule type" value="Genomic_DNA"/>
</dbReference>
<organism evidence="9 10">
    <name type="scientific">Agrocybe pediades</name>
    <dbReference type="NCBI Taxonomy" id="84607"/>
    <lineage>
        <taxon>Eukaryota</taxon>
        <taxon>Fungi</taxon>
        <taxon>Dikarya</taxon>
        <taxon>Basidiomycota</taxon>
        <taxon>Agaricomycotina</taxon>
        <taxon>Agaricomycetes</taxon>
        <taxon>Agaricomycetidae</taxon>
        <taxon>Agaricales</taxon>
        <taxon>Agaricineae</taxon>
        <taxon>Strophariaceae</taxon>
        <taxon>Agrocybe</taxon>
    </lineage>
</organism>
<dbReference type="GO" id="GO:0016747">
    <property type="term" value="F:acyltransferase activity, transferring groups other than amino-acyl groups"/>
    <property type="evidence" value="ECO:0007669"/>
    <property type="project" value="InterPro"/>
</dbReference>
<comment type="caution">
    <text evidence="9">The sequence shown here is derived from an EMBL/GenBank/DDBJ whole genome shotgun (WGS) entry which is preliminary data.</text>
</comment>
<dbReference type="SUPFAM" id="SSF48230">
    <property type="entry name" value="Chondroitin AC/alginate lyase"/>
    <property type="match status" value="1"/>
</dbReference>
<dbReference type="InterPro" id="IPR020615">
    <property type="entry name" value="Thiolase_acyl_enz_int_AS"/>
</dbReference>
<evidence type="ECO:0000256" key="3">
    <source>
        <dbReference type="ARBA" id="ARBA00022679"/>
    </source>
</evidence>
<keyword evidence="3" id="KW-0808">Transferase</keyword>
<evidence type="ECO:0000256" key="5">
    <source>
        <dbReference type="SAM" id="MobiDB-lite"/>
    </source>
</evidence>
<comment type="subcellular location">
    <subcellularLocation>
        <location evidence="1">Cell envelope</location>
    </subcellularLocation>
</comment>
<dbReference type="NCBIfam" id="TIGR01930">
    <property type="entry name" value="AcCoA-C-Actrans"/>
    <property type="match status" value="1"/>
</dbReference>
<keyword evidence="10" id="KW-1185">Reference proteome</keyword>
<feature type="region of interest" description="Disordered" evidence="5">
    <location>
        <begin position="501"/>
        <end position="522"/>
    </location>
</feature>
<keyword evidence="4" id="KW-0012">Acyltransferase</keyword>
<reference evidence="9 10" key="1">
    <citation type="submission" date="2019-12" db="EMBL/GenBank/DDBJ databases">
        <authorList>
            <person name="Floudas D."/>
            <person name="Bentzer J."/>
            <person name="Ahren D."/>
            <person name="Johansson T."/>
            <person name="Persson P."/>
            <person name="Tunlid A."/>
        </authorList>
    </citation>
    <scope>NUCLEOTIDE SEQUENCE [LARGE SCALE GENOMIC DNA]</scope>
    <source>
        <strain evidence="9 10">CBS 102.39</strain>
    </source>
</reference>
<accession>A0A8H4VVK5</accession>
<dbReference type="InterPro" id="IPR012480">
    <property type="entry name" value="Hepar_II_III_C"/>
</dbReference>
<dbReference type="InterPro" id="IPR020616">
    <property type="entry name" value="Thiolase_N"/>
</dbReference>
<dbReference type="Gene3D" id="2.70.98.70">
    <property type="match status" value="1"/>
</dbReference>
<dbReference type="PANTHER" id="PTHR38045:SF1">
    <property type="entry name" value="HEPARINASE II_III-LIKE PROTEIN"/>
    <property type="match status" value="1"/>
</dbReference>
<dbReference type="Pfam" id="PF07940">
    <property type="entry name" value="Hepar_II_III_C"/>
    <property type="match status" value="1"/>
</dbReference>
<evidence type="ECO:0000313" key="10">
    <source>
        <dbReference type="Proteomes" id="UP000521872"/>
    </source>
</evidence>